<dbReference type="Proteomes" id="UP001227230">
    <property type="component" value="Chromosome 2"/>
</dbReference>
<evidence type="ECO:0000313" key="2">
    <source>
        <dbReference type="Proteomes" id="UP001227230"/>
    </source>
</evidence>
<organism evidence="1 2">
    <name type="scientific">Vitis vinifera</name>
    <name type="common">Grape</name>
    <dbReference type="NCBI Taxonomy" id="29760"/>
    <lineage>
        <taxon>Eukaryota</taxon>
        <taxon>Viridiplantae</taxon>
        <taxon>Streptophyta</taxon>
        <taxon>Embryophyta</taxon>
        <taxon>Tracheophyta</taxon>
        <taxon>Spermatophyta</taxon>
        <taxon>Magnoliopsida</taxon>
        <taxon>eudicotyledons</taxon>
        <taxon>Gunneridae</taxon>
        <taxon>Pentapetalae</taxon>
        <taxon>rosids</taxon>
        <taxon>Vitales</taxon>
        <taxon>Vitaceae</taxon>
        <taxon>Viteae</taxon>
        <taxon>Vitis</taxon>
    </lineage>
</organism>
<evidence type="ECO:0000313" key="1">
    <source>
        <dbReference type="EMBL" id="WJZ83075.1"/>
    </source>
</evidence>
<reference evidence="1 2" key="1">
    <citation type="journal article" date="2023" name="Hortic Res">
        <title>The complete reference genome for grapevine (Vitis vinifera L.) genetics and breeding.</title>
        <authorList>
            <person name="Shi X."/>
            <person name="Cao S."/>
            <person name="Wang X."/>
            <person name="Huang S."/>
            <person name="Wang Y."/>
            <person name="Liu Z."/>
            <person name="Liu W."/>
            <person name="Leng X."/>
            <person name="Peng Y."/>
            <person name="Wang N."/>
            <person name="Wang Y."/>
            <person name="Ma Z."/>
            <person name="Xu X."/>
            <person name="Zhang F."/>
            <person name="Xue H."/>
            <person name="Zhong H."/>
            <person name="Wang Y."/>
            <person name="Zhang K."/>
            <person name="Velt A."/>
            <person name="Avia K."/>
            <person name="Holtgrawe D."/>
            <person name="Grimplet J."/>
            <person name="Matus J.T."/>
            <person name="Ware D."/>
            <person name="Wu X."/>
            <person name="Wang H."/>
            <person name="Liu C."/>
            <person name="Fang Y."/>
            <person name="Rustenholz C."/>
            <person name="Cheng Z."/>
            <person name="Xiao H."/>
            <person name="Zhou Y."/>
        </authorList>
    </citation>
    <scope>NUCLEOTIDE SEQUENCE [LARGE SCALE GENOMIC DNA]</scope>
    <source>
        <strain evidence="2">cv. Pinot noir / PN40024</strain>
        <tissue evidence="1">Leaf</tissue>
    </source>
</reference>
<protein>
    <submittedName>
        <fullName evidence="1">Uncharacterized protein</fullName>
    </submittedName>
</protein>
<proteinExistence type="predicted"/>
<dbReference type="EMBL" id="CP126649">
    <property type="protein sequence ID" value="WJZ83075.1"/>
    <property type="molecule type" value="Genomic_DNA"/>
</dbReference>
<keyword evidence="2" id="KW-1185">Reference proteome</keyword>
<gene>
    <name evidence="1" type="ORF">VitviT2T_002786</name>
</gene>
<sequence length="112" mass="12236">MRSEAFHDILVRDPLAFIPAATDLHPLVNIARVRTVAQAVPSLATLLMVFATCFTRLAQIFLTVALRLELQPRIDVFSSMVLAPVQPTTDLMGAVPSDLNLRSDTGDETVYG</sequence>
<name>A0ABY9BL93_VITVI</name>
<accession>A0ABY9BL93</accession>